<organism evidence="2 3">
    <name type="scientific">Vigna mungo</name>
    <name type="common">Black gram</name>
    <name type="synonym">Phaseolus mungo</name>
    <dbReference type="NCBI Taxonomy" id="3915"/>
    <lineage>
        <taxon>Eukaryota</taxon>
        <taxon>Viridiplantae</taxon>
        <taxon>Streptophyta</taxon>
        <taxon>Embryophyta</taxon>
        <taxon>Tracheophyta</taxon>
        <taxon>Spermatophyta</taxon>
        <taxon>Magnoliopsida</taxon>
        <taxon>eudicotyledons</taxon>
        <taxon>Gunneridae</taxon>
        <taxon>Pentapetalae</taxon>
        <taxon>rosids</taxon>
        <taxon>fabids</taxon>
        <taxon>Fabales</taxon>
        <taxon>Fabaceae</taxon>
        <taxon>Papilionoideae</taxon>
        <taxon>50 kb inversion clade</taxon>
        <taxon>NPAAA clade</taxon>
        <taxon>indigoferoid/millettioid clade</taxon>
        <taxon>Phaseoleae</taxon>
        <taxon>Vigna</taxon>
    </lineage>
</organism>
<dbReference type="SUPFAM" id="SSF56112">
    <property type="entry name" value="Protein kinase-like (PK-like)"/>
    <property type="match status" value="1"/>
</dbReference>
<dbReference type="InterPro" id="IPR001245">
    <property type="entry name" value="Ser-Thr/Tyr_kinase_cat_dom"/>
</dbReference>
<gene>
    <name evidence="2" type="ORF">V8G54_019521</name>
</gene>
<proteinExistence type="predicted"/>
<evidence type="ECO:0000313" key="2">
    <source>
        <dbReference type="EMBL" id="WVZ06175.1"/>
    </source>
</evidence>
<dbReference type="GO" id="GO:0005886">
    <property type="term" value="C:plasma membrane"/>
    <property type="evidence" value="ECO:0007669"/>
    <property type="project" value="TreeGrafter"/>
</dbReference>
<feature type="domain" description="Serine-threonine/tyrosine-protein kinase catalytic" evidence="1">
    <location>
        <begin position="46"/>
        <end position="129"/>
    </location>
</feature>
<name>A0AAQ3NBY5_VIGMU</name>
<evidence type="ECO:0000259" key="1">
    <source>
        <dbReference type="Pfam" id="PF07714"/>
    </source>
</evidence>
<dbReference type="Gene3D" id="1.10.510.10">
    <property type="entry name" value="Transferase(Phosphotransferase) domain 1"/>
    <property type="match status" value="1"/>
</dbReference>
<evidence type="ECO:0000313" key="3">
    <source>
        <dbReference type="Proteomes" id="UP001374535"/>
    </source>
</evidence>
<dbReference type="InterPro" id="IPR011009">
    <property type="entry name" value="Kinase-like_dom_sf"/>
</dbReference>
<dbReference type="Proteomes" id="UP001374535">
    <property type="component" value="Chromosome 6"/>
</dbReference>
<accession>A0AAQ3NBY5</accession>
<dbReference type="GO" id="GO:0004714">
    <property type="term" value="F:transmembrane receptor protein tyrosine kinase activity"/>
    <property type="evidence" value="ECO:0007669"/>
    <property type="project" value="InterPro"/>
</dbReference>
<reference evidence="2 3" key="1">
    <citation type="journal article" date="2023" name="Life. Sci Alliance">
        <title>Evolutionary insights into 3D genome organization and epigenetic landscape of Vigna mungo.</title>
        <authorList>
            <person name="Junaid A."/>
            <person name="Singh B."/>
            <person name="Bhatia S."/>
        </authorList>
    </citation>
    <scope>NUCLEOTIDE SEQUENCE [LARGE SCALE GENOMIC DNA]</scope>
    <source>
        <strain evidence="2">Urdbean</strain>
    </source>
</reference>
<dbReference type="EMBL" id="CP144695">
    <property type="protein sequence ID" value="WVZ06175.1"/>
    <property type="molecule type" value="Genomic_DNA"/>
</dbReference>
<dbReference type="InterPro" id="IPR045272">
    <property type="entry name" value="ANXUR1/2-like"/>
</dbReference>
<dbReference type="PANTHER" id="PTHR27003">
    <property type="entry name" value="OS07G0166700 PROTEIN"/>
    <property type="match status" value="1"/>
</dbReference>
<dbReference type="PANTHER" id="PTHR27003:SF303">
    <property type="entry name" value="TYROSINE KINASE FAMILY PROTEIN"/>
    <property type="match status" value="1"/>
</dbReference>
<dbReference type="GO" id="GO:0009506">
    <property type="term" value="C:plasmodesma"/>
    <property type="evidence" value="ECO:0007669"/>
    <property type="project" value="TreeGrafter"/>
</dbReference>
<sequence>MFFKCVGLNQSKYSRSPQRKHTICSRHGVHKGSLEHSGVTDSSLTITAKSDDVYSFDIVLLEVPYGMRCFELLTTEREFMKRPVEEKVDPNIKGKIAPECWQIFINITQRCVKYEADERPTMGEVQVQLKHALLLQEQADITNIHGDYILMSKTVINLPEWEG</sequence>
<dbReference type="Pfam" id="PF07714">
    <property type="entry name" value="PK_Tyr_Ser-Thr"/>
    <property type="match status" value="1"/>
</dbReference>
<keyword evidence="3" id="KW-1185">Reference proteome</keyword>
<dbReference type="AlphaFoldDB" id="A0AAQ3NBY5"/>
<protein>
    <recommendedName>
        <fullName evidence="1">Serine-threonine/tyrosine-protein kinase catalytic domain-containing protein</fullName>
    </recommendedName>
</protein>